<dbReference type="Proteomes" id="UP000646365">
    <property type="component" value="Unassembled WGS sequence"/>
</dbReference>
<keyword evidence="2" id="KW-1185">Reference proteome</keyword>
<reference evidence="1" key="2">
    <citation type="submission" date="2020-09" db="EMBL/GenBank/DDBJ databases">
        <authorList>
            <person name="Sun Q."/>
            <person name="Zhou Y."/>
        </authorList>
    </citation>
    <scope>NUCLEOTIDE SEQUENCE</scope>
    <source>
        <strain evidence="1">CGMCC 1.15725</strain>
    </source>
</reference>
<reference evidence="1" key="1">
    <citation type="journal article" date="2014" name="Int. J. Syst. Evol. Microbiol.">
        <title>Complete genome sequence of Corynebacterium casei LMG S-19264T (=DSM 44701T), isolated from a smear-ripened cheese.</title>
        <authorList>
            <consortium name="US DOE Joint Genome Institute (JGI-PGF)"/>
            <person name="Walter F."/>
            <person name="Albersmeier A."/>
            <person name="Kalinowski J."/>
            <person name="Ruckert C."/>
        </authorList>
    </citation>
    <scope>NUCLEOTIDE SEQUENCE</scope>
    <source>
        <strain evidence="1">CGMCC 1.15725</strain>
    </source>
</reference>
<dbReference type="EMBL" id="BMJQ01000006">
    <property type="protein sequence ID" value="GGF19198.1"/>
    <property type="molecule type" value="Genomic_DNA"/>
</dbReference>
<organism evidence="1 2">
    <name type="scientific">Aliidongia dinghuensis</name>
    <dbReference type="NCBI Taxonomy" id="1867774"/>
    <lineage>
        <taxon>Bacteria</taxon>
        <taxon>Pseudomonadati</taxon>
        <taxon>Pseudomonadota</taxon>
        <taxon>Alphaproteobacteria</taxon>
        <taxon>Rhodospirillales</taxon>
        <taxon>Dongiaceae</taxon>
        <taxon>Aliidongia</taxon>
    </lineage>
</organism>
<accession>A0A8J2YU80</accession>
<name>A0A8J2YU80_9PROT</name>
<comment type="caution">
    <text evidence="1">The sequence shown here is derived from an EMBL/GenBank/DDBJ whole genome shotgun (WGS) entry which is preliminary data.</text>
</comment>
<proteinExistence type="predicted"/>
<sequence length="144" mass="16151">MAGDIWEMAVEEYLTMDRGLFLNPQYVIGTPGEWEASADFLALAFPERIAWMVEVTKAPRPALYSKIKGFESDYAPRIREGLARHKVVPAGGAPADWRIGLWIFAPKTALTNIKEQMEKAAVQLHDVTALDDTLASDAWGKRFR</sequence>
<evidence type="ECO:0000313" key="2">
    <source>
        <dbReference type="Proteomes" id="UP000646365"/>
    </source>
</evidence>
<evidence type="ECO:0000313" key="1">
    <source>
        <dbReference type="EMBL" id="GGF19198.1"/>
    </source>
</evidence>
<gene>
    <name evidence="1" type="ORF">GCM10011611_26370</name>
</gene>
<dbReference type="RefSeq" id="WP_189046393.1">
    <property type="nucleotide sequence ID" value="NZ_BMJQ01000006.1"/>
</dbReference>
<protein>
    <submittedName>
        <fullName evidence="1">Uncharacterized protein</fullName>
    </submittedName>
</protein>
<dbReference type="AlphaFoldDB" id="A0A8J2YU80"/>